<dbReference type="NCBIfam" id="TIGR02543">
    <property type="entry name" value="List_Bact_rpt"/>
    <property type="match status" value="1"/>
</dbReference>
<dbReference type="Gene3D" id="2.160.20.20">
    <property type="match status" value="1"/>
</dbReference>
<evidence type="ECO:0000256" key="3">
    <source>
        <dbReference type="SAM" id="Phobius"/>
    </source>
</evidence>
<dbReference type="RefSeq" id="WP_268923630.1">
    <property type="nucleotide sequence ID" value="NZ_JAPTGC010000017.1"/>
</dbReference>
<dbReference type="Proteomes" id="UP001141336">
    <property type="component" value="Unassembled WGS sequence"/>
</dbReference>
<accession>A0ABT4IQ20</accession>
<dbReference type="InterPro" id="IPR006626">
    <property type="entry name" value="PbH1"/>
</dbReference>
<dbReference type="InterPro" id="IPR013378">
    <property type="entry name" value="InlB-like_B-rpt"/>
</dbReference>
<dbReference type="InterPro" id="IPR012332">
    <property type="entry name" value="Autotransporter_pectin_lyase_C"/>
</dbReference>
<keyword evidence="3" id="KW-0812">Transmembrane</keyword>
<dbReference type="EMBL" id="JAPTGC010000017">
    <property type="protein sequence ID" value="MCZ0863367.1"/>
    <property type="molecule type" value="Genomic_DNA"/>
</dbReference>
<feature type="compositionally biased region" description="Low complexity" evidence="2">
    <location>
        <begin position="1031"/>
        <end position="1067"/>
    </location>
</feature>
<evidence type="ECO:0000256" key="2">
    <source>
        <dbReference type="SAM" id="MobiDB-lite"/>
    </source>
</evidence>
<dbReference type="SMART" id="SM00710">
    <property type="entry name" value="PbH1"/>
    <property type="match status" value="8"/>
</dbReference>
<protein>
    <submittedName>
        <fullName evidence="4">InlB B-repeat-containing protein</fullName>
    </submittedName>
</protein>
<evidence type="ECO:0000313" key="4">
    <source>
        <dbReference type="EMBL" id="MCZ0863367.1"/>
    </source>
</evidence>
<keyword evidence="5" id="KW-1185">Reference proteome</keyword>
<comment type="subcellular location">
    <subcellularLocation>
        <location evidence="1">Cell envelope</location>
    </subcellularLocation>
</comment>
<dbReference type="Pfam" id="PF09479">
    <property type="entry name" value="Flg_new"/>
    <property type="match status" value="1"/>
</dbReference>
<sequence>MPQKYQFASPGLRQTLITAVTLIVLALLCIVPAAAEEPVPFGGGTYSTAQDLAKALGDTVATASGNTLTLKKDIHITGTITITGDMTILGDGHIIYRGGEGFFLISVTSGTLTLGSGNSGDTLIIDGQNDKFSSAQNTHGSIYVGGSSNRLVIKDGVTLKNTTLTGKSHGSAVVVQNGAVFTMEGGLITQNTAGCGAVNIADKASSFQMTGGEISDNTASADGGGVQNYGTFTLSGGKISRNTASSSAGGVIDRDGSTFTMIGGEISGNKALKNYGGGIFHGGGGTFTLKGGDISGNTAPKNGGGVCNWGPFIMTGGNISGNKVSSSSTSADGGGVYNWAKFTMSGGTISGNTAANDGGGVTNRNIFTMLGGNISGNTAAKKAGGVYNYKGTFTLSGGEISGNTANNGGGVENWEKFTMSGGTISGNTAKNYGGGVYITDSGTFTMSGGEISGNSGKNGAAIMIPSGGSVFQMTGGSVIDNIGSGLTCNGASTVTVGGSALFSNNTGGSHLSFDKGGTLYLTGGTFKKGEHGSSALDMKNTNIYLSGPVTFDADLPFDVLSSNGLLTINGDFTGSIKSFNLQDENLDGKDFIKIDSNKTSQKPSELINRFALSNTSKWTLVADDTTNTIKTVLNKPKALSGEGNVTVKWINATIANVSIRLDPNANDATDVFVKLGDKPSQTRTGTFSKGSTISDLQITGLTAGTTYSVTAVLKNSDISEKEFTYEDILTDVQAPTPAAVIITGEGGAEIPSTGILLPQGKSMTFGVLVTDKEGTILKDEPVTWEITGGKTSENERTATTITLTGGNSEGPDTLKATTDHGSVSASATITVTTKQPTQLSIEADKEAIALGDTVHLTAVATDDGGEHFGGYTVQWTGSATATSKTGTAAAFTPTTAGSYSLTATVSDPVLTAQKTITVTGPPAPEPEPQPPQPTQPPAPSDGSSGNMDNAFRVLFDTSGGSFISPATSLSYGDKITAPPAPTKDGCTFGGWYKDEACTQSWDFSEGIPGDITLYAKWTKTSSSDNGQQSKPTTQPTAKPTTVPETTKPTASPTATATAAGGVTPTLTQAPAPIAGALLGLLAAGVLLRRRD</sequence>
<reference evidence="4" key="1">
    <citation type="submission" date="2022-12" db="EMBL/GenBank/DDBJ databases">
        <title>Isolation and characterisation of novel Methanocorpusculum spp. from native Australian herbivores indicates the genus is ancestrally host-associated.</title>
        <authorList>
            <person name="Volmer J.G."/>
            <person name="Soo R.M."/>
            <person name="Evans P.N."/>
            <person name="Hoedt E.C."/>
            <person name="Astorga Alsina A.L."/>
            <person name="Woodcroft B.J."/>
            <person name="Tyson G.W."/>
            <person name="Hugenholtz P."/>
            <person name="Morrison M."/>
        </authorList>
    </citation>
    <scope>NUCLEOTIDE SEQUENCE</scope>
    <source>
        <strain evidence="4">CW153</strain>
    </source>
</reference>
<keyword evidence="3" id="KW-1133">Transmembrane helix</keyword>
<dbReference type="InterPro" id="IPR042229">
    <property type="entry name" value="Listeria/Bacterioides_rpt_sf"/>
</dbReference>
<feature type="compositionally biased region" description="Polar residues" evidence="2">
    <location>
        <begin position="1020"/>
        <end position="1030"/>
    </location>
</feature>
<feature type="transmembrane region" description="Helical" evidence="3">
    <location>
        <begin position="1069"/>
        <end position="1087"/>
    </location>
</feature>
<feature type="region of interest" description="Disordered" evidence="2">
    <location>
        <begin position="1020"/>
        <end position="1067"/>
    </location>
</feature>
<evidence type="ECO:0000256" key="1">
    <source>
        <dbReference type="ARBA" id="ARBA00004196"/>
    </source>
</evidence>
<evidence type="ECO:0000313" key="5">
    <source>
        <dbReference type="Proteomes" id="UP001141336"/>
    </source>
</evidence>
<keyword evidence="3" id="KW-0472">Membrane</keyword>
<feature type="region of interest" description="Disordered" evidence="2">
    <location>
        <begin position="917"/>
        <end position="950"/>
    </location>
</feature>
<gene>
    <name evidence="4" type="ORF">O0S09_08925</name>
</gene>
<dbReference type="Gene3D" id="2.60.40.4270">
    <property type="entry name" value="Listeria-Bacteroides repeat domain"/>
    <property type="match status" value="1"/>
</dbReference>
<feature type="compositionally biased region" description="Pro residues" evidence="2">
    <location>
        <begin position="921"/>
        <end position="939"/>
    </location>
</feature>
<comment type="caution">
    <text evidence="4">The sequence shown here is derived from an EMBL/GenBank/DDBJ whole genome shotgun (WGS) entry which is preliminary data.</text>
</comment>
<organism evidence="4 5">
    <name type="scientific">Methanocorpusculum vombati</name>
    <dbReference type="NCBI Taxonomy" id="3002864"/>
    <lineage>
        <taxon>Archaea</taxon>
        <taxon>Methanobacteriati</taxon>
        <taxon>Methanobacteriota</taxon>
        <taxon>Stenosarchaea group</taxon>
        <taxon>Methanomicrobia</taxon>
        <taxon>Methanomicrobiales</taxon>
        <taxon>Methanocorpusculaceae</taxon>
        <taxon>Methanocorpusculum</taxon>
    </lineage>
</organism>
<dbReference type="InterPro" id="IPR011050">
    <property type="entry name" value="Pectin_lyase_fold/virulence"/>
</dbReference>
<proteinExistence type="predicted"/>
<dbReference type="SUPFAM" id="SSF51126">
    <property type="entry name" value="Pectin lyase-like"/>
    <property type="match status" value="2"/>
</dbReference>
<name>A0ABT4IQ20_9EURY</name>